<name>A0ABZ0VPL4_9HYPH</name>
<sequence length="73" mass="8464">MSTRGINFLHQWIQNNVPETAKSDTVSISEITHKLFSDAKALSIKREEIDEEVDSLYRTLFDWIVHFEPGLTD</sequence>
<protein>
    <recommendedName>
        <fullName evidence="3">DUF768 domain-containing protein</fullName>
    </recommendedName>
</protein>
<organism evidence="1 2">
    <name type="scientific">Mesorhizobium huakuii</name>
    <dbReference type="NCBI Taxonomy" id="28104"/>
    <lineage>
        <taxon>Bacteria</taxon>
        <taxon>Pseudomonadati</taxon>
        <taxon>Pseudomonadota</taxon>
        <taxon>Alphaproteobacteria</taxon>
        <taxon>Hyphomicrobiales</taxon>
        <taxon>Phyllobacteriaceae</taxon>
        <taxon>Mesorhizobium</taxon>
    </lineage>
</organism>
<gene>
    <name evidence="1" type="ORF">U0R22_003361</name>
</gene>
<evidence type="ECO:0008006" key="3">
    <source>
        <dbReference type="Google" id="ProtNLM"/>
    </source>
</evidence>
<accession>A0ABZ0VPL4</accession>
<evidence type="ECO:0000313" key="2">
    <source>
        <dbReference type="Proteomes" id="UP001322481"/>
    </source>
</evidence>
<dbReference type="Proteomes" id="UP001322481">
    <property type="component" value="Chromosome"/>
</dbReference>
<reference evidence="1 2" key="1">
    <citation type="submission" date="2023-11" db="EMBL/GenBank/DDBJ databases">
        <authorList>
            <person name="Panchal A.K."/>
            <person name="Meaney J.S."/>
            <person name="Karas B.J."/>
            <person name="diCenzo G.C."/>
        </authorList>
    </citation>
    <scope>NUCLEOTIDE SEQUENCE [LARGE SCALE GENOMIC DNA]</scope>
    <source>
        <strain evidence="1 2">NZP2235</strain>
    </source>
</reference>
<evidence type="ECO:0000313" key="1">
    <source>
        <dbReference type="EMBL" id="WQB99188.1"/>
    </source>
</evidence>
<dbReference type="RefSeq" id="WP_322414075.1">
    <property type="nucleotide sequence ID" value="NZ_CP139858.1"/>
</dbReference>
<keyword evidence="2" id="KW-1185">Reference proteome</keyword>
<proteinExistence type="predicted"/>
<dbReference type="EMBL" id="CP139858">
    <property type="protein sequence ID" value="WQB99188.1"/>
    <property type="molecule type" value="Genomic_DNA"/>
</dbReference>